<dbReference type="EMBL" id="JAPUUL010000608">
    <property type="protein sequence ID" value="KAJ8129994.1"/>
    <property type="molecule type" value="Genomic_DNA"/>
</dbReference>
<sequence length="593" mass="69063">MSGTSTVHDTPEVDSPTIHKEWTGEYPAAPTQKLDDWEWTEQYGVHFEDRHPRGPFFPLKLLQHIFTKELLSLEINALEGLNEEEKDSLVGQVLGSGNSATQTYIQVFAILKSFGQLEKLPAFIRETVSDQELPLIENTLEGGGRIFQTGSKKLFPDHLLDKAERRFFCSQQYMMVLPFFDNQPQPQDMNWTCVLPYYKIPATTASKESYRVFGIWGSMSKIFIHPHCHAFCDVFNALKQPDEPMFFALKRSFTHDPDSFRTEVEMLQRFRSTKHPHVVTILAAFTTSRGNYLIFPWATHNLHMYWRHVRPKPDSGNVELVRWISHQTFMLVEAMNCIHDVHEDTEIPEDERSHGRHGDLKPWNILWHKSRQGLGKLVIADVGLNKLNRFTNVNYSPRGHSEQLGEMKYRSPELDYANDLMGRTLDVWAMGCVFFEILLWLHKNHHELVWMEARQSAPSIHGSENFAYYEWVYVEDAGFCAVRLKEAVSECIRTLRKDCSQFTNDFLDIIEDQMLVVDHNERISAKELLREMKDLDRKCIGDQAYCIHKEQRQPRDAPKPKLQRREFSMDLEPRGKDEVPRVISGDGRFYNVI</sequence>
<protein>
    <submittedName>
        <fullName evidence="1">Uncharacterized protein</fullName>
    </submittedName>
</protein>
<proteinExistence type="predicted"/>
<evidence type="ECO:0000313" key="2">
    <source>
        <dbReference type="Proteomes" id="UP001153332"/>
    </source>
</evidence>
<name>A0ACC2JR62_9PEZI</name>
<comment type="caution">
    <text evidence="1">The sequence shown here is derived from an EMBL/GenBank/DDBJ whole genome shotgun (WGS) entry which is preliminary data.</text>
</comment>
<keyword evidence="2" id="KW-1185">Reference proteome</keyword>
<accession>A0ACC2JR62</accession>
<evidence type="ECO:0000313" key="1">
    <source>
        <dbReference type="EMBL" id="KAJ8129994.1"/>
    </source>
</evidence>
<organism evidence="1 2">
    <name type="scientific">Lasiodiplodia mahajangana</name>
    <dbReference type="NCBI Taxonomy" id="1108764"/>
    <lineage>
        <taxon>Eukaryota</taxon>
        <taxon>Fungi</taxon>
        <taxon>Dikarya</taxon>
        <taxon>Ascomycota</taxon>
        <taxon>Pezizomycotina</taxon>
        <taxon>Dothideomycetes</taxon>
        <taxon>Dothideomycetes incertae sedis</taxon>
        <taxon>Botryosphaeriales</taxon>
        <taxon>Botryosphaeriaceae</taxon>
        <taxon>Lasiodiplodia</taxon>
    </lineage>
</organism>
<reference evidence="1" key="1">
    <citation type="submission" date="2022-12" db="EMBL/GenBank/DDBJ databases">
        <title>Genome Sequence of Lasiodiplodia mahajangana.</title>
        <authorList>
            <person name="Buettner E."/>
        </authorList>
    </citation>
    <scope>NUCLEOTIDE SEQUENCE</scope>
    <source>
        <strain evidence="1">VT137</strain>
    </source>
</reference>
<gene>
    <name evidence="1" type="ORF">O1611_g3634</name>
</gene>
<dbReference type="Proteomes" id="UP001153332">
    <property type="component" value="Unassembled WGS sequence"/>
</dbReference>